<dbReference type="OrthoDB" id="4808681at2759"/>
<comment type="caution">
    <text evidence="4">The sequence shown here is derived from an EMBL/GenBank/DDBJ whole genome shotgun (WGS) entry which is preliminary data.</text>
</comment>
<evidence type="ECO:0000259" key="3">
    <source>
        <dbReference type="Pfam" id="PF16911"/>
    </source>
</evidence>
<keyword evidence="2" id="KW-0012">Acyltransferase</keyword>
<evidence type="ECO:0000313" key="5">
    <source>
        <dbReference type="Proteomes" id="UP000639643"/>
    </source>
</evidence>
<dbReference type="Gene3D" id="3.30.559.10">
    <property type="entry name" value="Chloramphenicol acetyltransferase-like domain"/>
    <property type="match status" value="1"/>
</dbReference>
<feature type="domain" description="Phthiocerol/phthiodiolone dimycocerosyl transferase C-terminal" evidence="3">
    <location>
        <begin position="227"/>
        <end position="382"/>
    </location>
</feature>
<evidence type="ECO:0000256" key="1">
    <source>
        <dbReference type="ARBA" id="ARBA00022679"/>
    </source>
</evidence>
<dbReference type="Proteomes" id="UP000639643">
    <property type="component" value="Unassembled WGS sequence"/>
</dbReference>
<sequence>MDGWTETQPHTWTRPFEGIEKVYRGASLVFKHLGKEQWQIYCLCTLLVKAGGDISAALSKAWLQLGLEYPNLTVRPDGMTKVYRQLRDTDLDGLGGWLAETFFHMENTSLVDDVIKEARGPDDLPRLHHFPGTSQVLFICSHWRVDAIGTCMLLDRLFSLLAGHEPRPSVHDLSPCLEDACGAVPMESCTAEMAQYARDAIAKHHADAVHGIGLPYLGNWATSPAGCRSESVVLTEACTQALVGACRSMGGVTVTAAVHAALAEAVFALAPAKPDDDDATRDFSTVISVNVRDRLPGPYGGASHACAAYVTGITPVVRRRASFVDRARSLARSYREWHGDMFAKTMRLRYHFHAQKLLEEQPPPTMAPPSGVTLSSLGVVEKHLGGVYLGAEGEPAVEVRDFGFGVSLLTRQMLLYAMTFRGHFRLSLNYNEAYHERASVQRILEHIVEVLEANLGCQLMSS</sequence>
<dbReference type="PANTHER" id="PTHR42034">
    <property type="entry name" value="CHROMOSOME 7, WHOLE GENOME SHOTGUN SEQUENCE-RELATED"/>
    <property type="match status" value="1"/>
</dbReference>
<dbReference type="Gene3D" id="3.30.559.30">
    <property type="entry name" value="Nonribosomal peptide synthetase, condensation domain"/>
    <property type="match status" value="1"/>
</dbReference>
<dbReference type="GO" id="GO:0016746">
    <property type="term" value="F:acyltransferase activity"/>
    <property type="evidence" value="ECO:0007669"/>
    <property type="project" value="UniProtKB-KW"/>
</dbReference>
<gene>
    <name evidence="4" type="ORF">CMUS01_09770</name>
</gene>
<reference evidence="4" key="1">
    <citation type="journal article" date="2020" name="Phytopathology">
        <title>Genome Sequence Resources of Colletotrichum truncatum, C. plurivorum, C. musicola, and C. sojae: Four Species Pathogenic to Soybean (Glycine max).</title>
        <authorList>
            <person name="Rogerio F."/>
            <person name="Boufleur T.R."/>
            <person name="Ciampi-Guillardi M."/>
            <person name="Sukno S.A."/>
            <person name="Thon M.R."/>
            <person name="Massola Junior N.S."/>
            <person name="Baroncelli R."/>
        </authorList>
    </citation>
    <scope>NUCLEOTIDE SEQUENCE</scope>
    <source>
        <strain evidence="4">LFN0074</strain>
    </source>
</reference>
<dbReference type="SUPFAM" id="SSF52777">
    <property type="entry name" value="CoA-dependent acyltransferases"/>
    <property type="match status" value="1"/>
</dbReference>
<dbReference type="InterPro" id="IPR031641">
    <property type="entry name" value="PapA_C"/>
</dbReference>
<dbReference type="AlphaFoldDB" id="A0A8H6K606"/>
<proteinExistence type="predicted"/>
<dbReference type="Pfam" id="PF16911">
    <property type="entry name" value="PapA_C"/>
    <property type="match status" value="1"/>
</dbReference>
<organism evidence="4 5">
    <name type="scientific">Colletotrichum musicola</name>
    <dbReference type="NCBI Taxonomy" id="2175873"/>
    <lineage>
        <taxon>Eukaryota</taxon>
        <taxon>Fungi</taxon>
        <taxon>Dikarya</taxon>
        <taxon>Ascomycota</taxon>
        <taxon>Pezizomycotina</taxon>
        <taxon>Sordariomycetes</taxon>
        <taxon>Hypocreomycetidae</taxon>
        <taxon>Glomerellales</taxon>
        <taxon>Glomerellaceae</taxon>
        <taxon>Colletotrichum</taxon>
        <taxon>Colletotrichum orchidearum species complex</taxon>
    </lineage>
</organism>
<name>A0A8H6K606_9PEZI</name>
<evidence type="ECO:0000256" key="2">
    <source>
        <dbReference type="ARBA" id="ARBA00023315"/>
    </source>
</evidence>
<evidence type="ECO:0000313" key="4">
    <source>
        <dbReference type="EMBL" id="KAF6825539.1"/>
    </source>
</evidence>
<dbReference type="EMBL" id="WIGM01000426">
    <property type="protein sequence ID" value="KAF6825539.1"/>
    <property type="molecule type" value="Genomic_DNA"/>
</dbReference>
<protein>
    <recommendedName>
        <fullName evidence="3">Phthiocerol/phthiodiolone dimycocerosyl transferase C-terminal domain-containing protein</fullName>
    </recommendedName>
</protein>
<keyword evidence="5" id="KW-1185">Reference proteome</keyword>
<dbReference type="InterPro" id="IPR023213">
    <property type="entry name" value="CAT-like_dom_sf"/>
</dbReference>
<accession>A0A8H6K606</accession>
<dbReference type="PANTHER" id="PTHR42034:SF1">
    <property type="entry name" value="CONDENSATION DOMAIN-CONTAINING PROTEIN"/>
    <property type="match status" value="1"/>
</dbReference>
<keyword evidence="1" id="KW-0808">Transferase</keyword>